<dbReference type="InterPro" id="IPR009579">
    <property type="entry name" value="DUF1192"/>
</dbReference>
<keyword evidence="2" id="KW-1185">Reference proteome</keyword>
<organism evidence="1 2">
    <name type="scientific">Tepidamorphus gemmatus</name>
    <dbReference type="NCBI Taxonomy" id="747076"/>
    <lineage>
        <taxon>Bacteria</taxon>
        <taxon>Pseudomonadati</taxon>
        <taxon>Pseudomonadota</taxon>
        <taxon>Alphaproteobacteria</taxon>
        <taxon>Hyphomicrobiales</taxon>
        <taxon>Tepidamorphaceae</taxon>
        <taxon>Tepidamorphus</taxon>
    </lineage>
</organism>
<dbReference type="RefSeq" id="WP_132804727.1">
    <property type="nucleotide sequence ID" value="NZ_SMAK01000001.1"/>
</dbReference>
<evidence type="ECO:0000313" key="1">
    <source>
        <dbReference type="EMBL" id="TCT13332.1"/>
    </source>
</evidence>
<reference evidence="1 2" key="1">
    <citation type="submission" date="2019-03" db="EMBL/GenBank/DDBJ databases">
        <title>Genomic Encyclopedia of Type Strains, Phase IV (KMG-IV): sequencing the most valuable type-strain genomes for metagenomic binning, comparative biology and taxonomic classification.</title>
        <authorList>
            <person name="Goeker M."/>
        </authorList>
    </citation>
    <scope>NUCLEOTIDE SEQUENCE [LARGE SCALE GENOMIC DNA]</scope>
    <source>
        <strain evidence="1 2">DSM 19345</strain>
    </source>
</reference>
<dbReference type="AlphaFoldDB" id="A0A4R3MI74"/>
<proteinExistence type="predicted"/>
<dbReference type="Proteomes" id="UP000295678">
    <property type="component" value="Unassembled WGS sequence"/>
</dbReference>
<dbReference type="Pfam" id="PF06698">
    <property type="entry name" value="DUF1192"/>
    <property type="match status" value="1"/>
</dbReference>
<gene>
    <name evidence="1" type="ORF">EDC22_101195</name>
</gene>
<comment type="caution">
    <text evidence="1">The sequence shown here is derived from an EMBL/GenBank/DDBJ whole genome shotgun (WGS) entry which is preliminary data.</text>
</comment>
<name>A0A4R3MI74_9HYPH</name>
<sequence>MFEEEPRPRRPVAHEIGCDLTALSLHELRERIELLRAEIIRIEAEISAKDSTRSAAENLFSRP</sequence>
<accession>A0A4R3MI74</accession>
<protein>
    <submittedName>
        <fullName evidence="1">Uncharacterized small protein (DUF1192 family)</fullName>
    </submittedName>
</protein>
<dbReference type="EMBL" id="SMAK01000001">
    <property type="protein sequence ID" value="TCT13332.1"/>
    <property type="molecule type" value="Genomic_DNA"/>
</dbReference>
<evidence type="ECO:0000313" key="2">
    <source>
        <dbReference type="Proteomes" id="UP000295678"/>
    </source>
</evidence>